<name>A0A427YIR7_9TREE</name>
<dbReference type="Proteomes" id="UP000279259">
    <property type="component" value="Unassembled WGS sequence"/>
</dbReference>
<organism evidence="2 3">
    <name type="scientific">Saitozyma podzolica</name>
    <dbReference type="NCBI Taxonomy" id="1890683"/>
    <lineage>
        <taxon>Eukaryota</taxon>
        <taxon>Fungi</taxon>
        <taxon>Dikarya</taxon>
        <taxon>Basidiomycota</taxon>
        <taxon>Agaricomycotina</taxon>
        <taxon>Tremellomycetes</taxon>
        <taxon>Tremellales</taxon>
        <taxon>Trimorphomycetaceae</taxon>
        <taxon>Saitozyma</taxon>
    </lineage>
</organism>
<feature type="region of interest" description="Disordered" evidence="1">
    <location>
        <begin position="785"/>
        <end position="813"/>
    </location>
</feature>
<gene>
    <name evidence="2" type="ORF">EHS25_010153</name>
</gene>
<feature type="compositionally biased region" description="Pro residues" evidence="1">
    <location>
        <begin position="798"/>
        <end position="808"/>
    </location>
</feature>
<feature type="compositionally biased region" description="Polar residues" evidence="1">
    <location>
        <begin position="372"/>
        <end position="381"/>
    </location>
</feature>
<feature type="compositionally biased region" description="Polar residues" evidence="1">
    <location>
        <begin position="53"/>
        <end position="64"/>
    </location>
</feature>
<dbReference type="PROSITE" id="PS51257">
    <property type="entry name" value="PROKAR_LIPOPROTEIN"/>
    <property type="match status" value="1"/>
</dbReference>
<dbReference type="AlphaFoldDB" id="A0A427YIR7"/>
<comment type="caution">
    <text evidence="2">The sequence shown here is derived from an EMBL/GenBank/DDBJ whole genome shotgun (WGS) entry which is preliminary data.</text>
</comment>
<dbReference type="EMBL" id="RSCD01000009">
    <property type="protein sequence ID" value="RSH90977.1"/>
    <property type="molecule type" value="Genomic_DNA"/>
</dbReference>
<evidence type="ECO:0000313" key="3">
    <source>
        <dbReference type="Proteomes" id="UP000279259"/>
    </source>
</evidence>
<feature type="region of interest" description="Disordered" evidence="1">
    <location>
        <begin position="53"/>
        <end position="111"/>
    </location>
</feature>
<protein>
    <submittedName>
        <fullName evidence="2">Uncharacterized protein</fullName>
    </submittedName>
</protein>
<accession>A0A427YIR7</accession>
<feature type="region of interest" description="Disordered" evidence="1">
    <location>
        <begin position="365"/>
        <end position="394"/>
    </location>
</feature>
<feature type="compositionally biased region" description="Polar residues" evidence="1">
    <location>
        <begin position="79"/>
        <end position="90"/>
    </location>
</feature>
<evidence type="ECO:0000256" key="1">
    <source>
        <dbReference type="SAM" id="MobiDB-lite"/>
    </source>
</evidence>
<evidence type="ECO:0000313" key="2">
    <source>
        <dbReference type="EMBL" id="RSH90977.1"/>
    </source>
</evidence>
<keyword evidence="3" id="KW-1185">Reference proteome</keyword>
<reference evidence="2 3" key="1">
    <citation type="submission" date="2018-11" db="EMBL/GenBank/DDBJ databases">
        <title>Genome sequence of Saitozyma podzolica DSM 27192.</title>
        <authorList>
            <person name="Aliyu H."/>
            <person name="Gorte O."/>
            <person name="Ochsenreither K."/>
        </authorList>
    </citation>
    <scope>NUCLEOTIDE SEQUENCE [LARGE SCALE GENOMIC DNA]</scope>
    <source>
        <strain evidence="2 3">DSM 27192</strain>
    </source>
</reference>
<sequence>MFTRSPSRSIWTYHTTGVLSSSCRAGFTSGRPLLAAVGGTATAERPAGAARCLSTTGVGSSAPPQSLPHYDPSVLANEAPTTSTLPGSTASTPSTSRKSPRTRPKLTSMVRNSSIPLSDLMPSIHHRVVSRSQPLSIPLLHSIIHVHRRSDTSSLIALLPNIESTLRSASASAANVVLVLRSLISHLGDHCMIAIMPRVADMFLSSMDAAWARGQGDIPWSEMVHLYHQFLAAFWPFSLWNTIRDAQVVKAGRDNPLPPEISNLVVRCLLDILNKADSAPGSSDPSHRPTLPPAIRKLLLSPAYVTPQIRRIVLQHCRNRRTPISEYEWHQHMMAAAREGDLDKAVSYRQEKLRVRLAIRAAVAARTPTPSPEGQSRTGSTAEEDVIGPDLPSLPELNVERQQTADKTAMSVERNPIAGDSGWRRRRELLDVVDKMILARSGDSLEHLVREAESISAFGACLRATGQAPPSDVYPNGDDVEDRIDTRIVSTKRYAWSALIDRFARGASASAEDIVEIVETMPQTALIGATVTPAMHALVRRRHPDKTWALWRDLVALERAASPEGRGHWVDRKTLAVATEACADVYNLEGAVALVDLWARNPTIKPDRDGLSHSVVIDAQNVNVLLHQCKLSGRPSIAFRVWAAALPRWGVWLDDISLSLLLDTARFAGDSYDPQNAPDVRVRLRAIAAELNFRKTRGERLASNTGDWAAYDAAGFAKGGTNVLLDPDDYSWSNEHGRAPPWQVARSMFRNIVLGNWPHLANTKSPLDITSGAIASISAFFASRQSRSPRKTSENSPSPDPITSPSPSRPSLLPFPSTSARDTYIIPTANSFRAYIFLLIHGERYDEIPTALAWMKELGIVPSYNTLSAAILHVSEVQGPRRWVPGWGPDGETRLVTDEDILRRWLLEWLGDGKEEHEGKDKAVIPSENDVAAYRRLMIEKRYGGRYARGPE</sequence>
<proteinExistence type="predicted"/>
<dbReference type="OrthoDB" id="185373at2759"/>